<dbReference type="Gramene" id="evm.model.01.1531">
    <property type="protein sequence ID" value="cds.evm.model.01.1531"/>
    <property type="gene ID" value="evm.TU.01.1531"/>
</dbReference>
<dbReference type="EnsemblPlants" id="evm.model.01.1531">
    <property type="protein sequence ID" value="cds.evm.model.01.1531"/>
    <property type="gene ID" value="evm.TU.01.1531"/>
</dbReference>
<accession>A0A803NHH5</accession>
<protein>
    <submittedName>
        <fullName evidence="1">Uncharacterized protein</fullName>
    </submittedName>
</protein>
<organism evidence="1 2">
    <name type="scientific">Cannabis sativa</name>
    <name type="common">Hemp</name>
    <name type="synonym">Marijuana</name>
    <dbReference type="NCBI Taxonomy" id="3483"/>
    <lineage>
        <taxon>Eukaryota</taxon>
        <taxon>Viridiplantae</taxon>
        <taxon>Streptophyta</taxon>
        <taxon>Embryophyta</taxon>
        <taxon>Tracheophyta</taxon>
        <taxon>Spermatophyta</taxon>
        <taxon>Magnoliopsida</taxon>
        <taxon>eudicotyledons</taxon>
        <taxon>Gunneridae</taxon>
        <taxon>Pentapetalae</taxon>
        <taxon>rosids</taxon>
        <taxon>fabids</taxon>
        <taxon>Rosales</taxon>
        <taxon>Cannabaceae</taxon>
        <taxon>Cannabis</taxon>
    </lineage>
</organism>
<reference evidence="1" key="2">
    <citation type="submission" date="2021-03" db="UniProtKB">
        <authorList>
            <consortium name="EnsemblPlants"/>
        </authorList>
    </citation>
    <scope>IDENTIFICATION</scope>
</reference>
<evidence type="ECO:0000313" key="2">
    <source>
        <dbReference type="Proteomes" id="UP000596661"/>
    </source>
</evidence>
<reference evidence="1" key="1">
    <citation type="submission" date="2018-11" db="EMBL/GenBank/DDBJ databases">
        <authorList>
            <person name="Grassa J C."/>
        </authorList>
    </citation>
    <scope>NUCLEOTIDE SEQUENCE [LARGE SCALE GENOMIC DNA]</scope>
</reference>
<dbReference type="EMBL" id="UZAU01000035">
    <property type="status" value="NOT_ANNOTATED_CDS"/>
    <property type="molecule type" value="Genomic_DNA"/>
</dbReference>
<proteinExistence type="predicted"/>
<dbReference type="Proteomes" id="UP000596661">
    <property type="component" value="Chromosome 1"/>
</dbReference>
<keyword evidence="2" id="KW-1185">Reference proteome</keyword>
<evidence type="ECO:0000313" key="1">
    <source>
        <dbReference type="EnsemblPlants" id="cds.evm.model.01.1531"/>
    </source>
</evidence>
<dbReference type="AlphaFoldDB" id="A0A803NHH5"/>
<name>A0A803NHH5_CANSA</name>
<sequence length="114" mass="12752">MKLSSACDGSRGSSDAIQERVKTLEASFVAKDKAISELEALPMERQRMVSSIETMLGARNTENTAQVALISRIQSGLDDHKKKLKESLDGQQAIKEEYVDLSFELTYEFQLRNP</sequence>